<name>A0ABS3MN79_9BRAD</name>
<proteinExistence type="predicted"/>
<dbReference type="RefSeq" id="WP_207835274.1">
    <property type="nucleotide sequence ID" value="NZ_CP088282.1"/>
</dbReference>
<organism evidence="1 2">
    <name type="scientific">Bradyrhizobium quebecense</name>
    <dbReference type="NCBI Taxonomy" id="2748629"/>
    <lineage>
        <taxon>Bacteria</taxon>
        <taxon>Pseudomonadati</taxon>
        <taxon>Pseudomonadota</taxon>
        <taxon>Alphaproteobacteria</taxon>
        <taxon>Hyphomicrobiales</taxon>
        <taxon>Nitrobacteraceae</taxon>
        <taxon>Bradyrhizobium</taxon>
    </lineage>
</organism>
<dbReference type="EMBL" id="JAGEPA010000001">
    <property type="protein sequence ID" value="MBO1432947.1"/>
    <property type="molecule type" value="Genomic_DNA"/>
</dbReference>
<dbReference type="Proteomes" id="UP000692816">
    <property type="component" value="Unassembled WGS sequence"/>
</dbReference>
<accession>A0ABS3MN79</accession>
<keyword evidence="2" id="KW-1185">Reference proteome</keyword>
<reference evidence="1" key="1">
    <citation type="journal article" date="2021" name="Int. J. Syst. Evol. Microbiol.">
        <title>Bradyrhizobium septentrionale sp. nov. (sv. septentrionale) and Bradyrhizobium quebecense sp. nov. (sv. septentrionale) associated with legumes native to Canada possess rearranged symbiosis genes and numerous insertion sequences.</title>
        <authorList>
            <person name="Bromfield E.S.P."/>
            <person name="Cloutier S."/>
        </authorList>
    </citation>
    <scope>NUCLEOTIDE SEQUENCE</scope>
    <source>
        <strain evidence="1">12S5</strain>
    </source>
</reference>
<evidence type="ECO:0000313" key="2">
    <source>
        <dbReference type="Proteomes" id="UP000692816"/>
    </source>
</evidence>
<comment type="caution">
    <text evidence="1">The sequence shown here is derived from an EMBL/GenBank/DDBJ whole genome shotgun (WGS) entry which is preliminary data.</text>
</comment>
<evidence type="ECO:0000313" key="1">
    <source>
        <dbReference type="EMBL" id="MBO1432947.1"/>
    </source>
</evidence>
<protein>
    <submittedName>
        <fullName evidence="1">Uncharacterized protein</fullName>
    </submittedName>
</protein>
<sequence length="147" mass="16269">MIDRAKTEDQVTNRASVIDAMISSIRNHEDRYYFVGLVGYYIEGTRYSASGLSVDLSATPDICRTDAGFACNATFPAEMLEPRTVKAKGATKVDLTGQVRDAVSVRLEVMIHDVWSVAEFIDGRQHDLFLDPEALESGLGQSWSKPH</sequence>
<gene>
    <name evidence="1" type="ORF">J4P68_27235</name>
</gene>